<accession>A0ACA9KH64</accession>
<feature type="non-terminal residue" evidence="1">
    <location>
        <position position="50"/>
    </location>
</feature>
<reference evidence="1" key="1">
    <citation type="submission" date="2021-06" db="EMBL/GenBank/DDBJ databases">
        <authorList>
            <person name="Kallberg Y."/>
            <person name="Tangrot J."/>
            <person name="Rosling A."/>
        </authorList>
    </citation>
    <scope>NUCLEOTIDE SEQUENCE</scope>
    <source>
        <strain evidence="1">AU212A</strain>
    </source>
</reference>
<dbReference type="EMBL" id="CAJVPM010001766">
    <property type="protein sequence ID" value="CAG8473307.1"/>
    <property type="molecule type" value="Genomic_DNA"/>
</dbReference>
<evidence type="ECO:0000313" key="2">
    <source>
        <dbReference type="Proteomes" id="UP000789860"/>
    </source>
</evidence>
<comment type="caution">
    <text evidence="1">The sequence shown here is derived from an EMBL/GenBank/DDBJ whole genome shotgun (WGS) entry which is preliminary data.</text>
</comment>
<organism evidence="1 2">
    <name type="scientific">Scutellospora calospora</name>
    <dbReference type="NCBI Taxonomy" id="85575"/>
    <lineage>
        <taxon>Eukaryota</taxon>
        <taxon>Fungi</taxon>
        <taxon>Fungi incertae sedis</taxon>
        <taxon>Mucoromycota</taxon>
        <taxon>Glomeromycotina</taxon>
        <taxon>Glomeromycetes</taxon>
        <taxon>Diversisporales</taxon>
        <taxon>Gigasporaceae</taxon>
        <taxon>Scutellospora</taxon>
    </lineage>
</organism>
<name>A0ACA9KH64_9GLOM</name>
<protein>
    <submittedName>
        <fullName evidence="1">6059_t:CDS:1</fullName>
    </submittedName>
</protein>
<evidence type="ECO:0000313" key="1">
    <source>
        <dbReference type="EMBL" id="CAG8473307.1"/>
    </source>
</evidence>
<proteinExistence type="predicted"/>
<sequence>MLRIANHDIEKTVTNIPQGYVNLYERCWSFEPDQRPALDEISIVLEKLTD</sequence>
<keyword evidence="2" id="KW-1185">Reference proteome</keyword>
<gene>
    <name evidence="1" type="ORF">SCALOS_LOCUS2122</name>
</gene>
<dbReference type="Proteomes" id="UP000789860">
    <property type="component" value="Unassembled WGS sequence"/>
</dbReference>